<dbReference type="AlphaFoldDB" id="A0A412G6U0"/>
<evidence type="ECO:0000256" key="12">
    <source>
        <dbReference type="ARBA" id="ARBA00029736"/>
    </source>
</evidence>
<evidence type="ECO:0000256" key="18">
    <source>
        <dbReference type="SAM" id="MobiDB-lite"/>
    </source>
</evidence>
<evidence type="ECO:0000259" key="19">
    <source>
        <dbReference type="Pfam" id="PF01746"/>
    </source>
</evidence>
<keyword evidence="11 15" id="KW-0819">tRNA processing</keyword>
<evidence type="ECO:0000256" key="7">
    <source>
        <dbReference type="ARBA" id="ARBA00022490"/>
    </source>
</evidence>
<accession>A0A412G6U0</accession>
<evidence type="ECO:0000256" key="11">
    <source>
        <dbReference type="ARBA" id="ARBA00022694"/>
    </source>
</evidence>
<evidence type="ECO:0000256" key="5">
    <source>
        <dbReference type="ARBA" id="ARBA00012807"/>
    </source>
</evidence>
<keyword evidence="8 15" id="KW-0489">Methyltransferase</keyword>
<protein>
    <recommendedName>
        <fullName evidence="6 15">tRNA (guanine-N(1)-)-methyltransferase</fullName>
        <ecNumber evidence="5 15">2.1.1.228</ecNumber>
    </recommendedName>
    <alternativeName>
        <fullName evidence="12 15">M1G-methyltransferase</fullName>
    </alternativeName>
    <alternativeName>
        <fullName evidence="13 15">tRNA [GM37] methyltransferase</fullName>
    </alternativeName>
</protein>
<evidence type="ECO:0000256" key="16">
    <source>
        <dbReference type="PIRSR" id="PIRSR000386-1"/>
    </source>
</evidence>
<evidence type="ECO:0000256" key="14">
    <source>
        <dbReference type="ARBA" id="ARBA00047783"/>
    </source>
</evidence>
<reference evidence="20 21" key="1">
    <citation type="submission" date="2018-08" db="EMBL/GenBank/DDBJ databases">
        <title>A genome reference for cultivated species of the human gut microbiota.</title>
        <authorList>
            <person name="Zou Y."/>
            <person name="Xue W."/>
            <person name="Luo G."/>
        </authorList>
    </citation>
    <scope>NUCLEOTIDE SEQUENCE [LARGE SCALE GENOMIC DNA]</scope>
    <source>
        <strain evidence="20 21">AF24-29</strain>
    </source>
</reference>
<dbReference type="Proteomes" id="UP000284178">
    <property type="component" value="Unassembled WGS sequence"/>
</dbReference>
<dbReference type="FunFam" id="3.40.1280.10:FF:000001">
    <property type="entry name" value="tRNA (guanine-N(1)-)-methyltransferase"/>
    <property type="match status" value="1"/>
</dbReference>
<evidence type="ECO:0000313" key="20">
    <source>
        <dbReference type="EMBL" id="RGR76969.1"/>
    </source>
</evidence>
<evidence type="ECO:0000256" key="10">
    <source>
        <dbReference type="ARBA" id="ARBA00022691"/>
    </source>
</evidence>
<evidence type="ECO:0000256" key="17">
    <source>
        <dbReference type="RuleBase" id="RU003464"/>
    </source>
</evidence>
<evidence type="ECO:0000256" key="1">
    <source>
        <dbReference type="ARBA" id="ARBA00002634"/>
    </source>
</evidence>
<comment type="similarity">
    <text evidence="3 15 17">Belongs to the RNA methyltransferase TrmD family.</text>
</comment>
<comment type="subunit">
    <text evidence="4 15 17">Homodimer.</text>
</comment>
<dbReference type="InterPro" id="IPR016009">
    <property type="entry name" value="tRNA_MeTrfase_TRMD/TRM10"/>
</dbReference>
<dbReference type="InterPro" id="IPR029028">
    <property type="entry name" value="Alpha/beta_knot_MTases"/>
</dbReference>
<dbReference type="FunFam" id="1.10.1270.20:FF:000001">
    <property type="entry name" value="tRNA (guanine-N(1)-)-methyltransferase"/>
    <property type="match status" value="1"/>
</dbReference>
<evidence type="ECO:0000256" key="8">
    <source>
        <dbReference type="ARBA" id="ARBA00022603"/>
    </source>
</evidence>
<keyword evidence="7 15" id="KW-0963">Cytoplasm</keyword>
<evidence type="ECO:0000256" key="2">
    <source>
        <dbReference type="ARBA" id="ARBA00004496"/>
    </source>
</evidence>
<dbReference type="InterPro" id="IPR023148">
    <property type="entry name" value="tRNA_m1G_MeTrfase_C_sf"/>
</dbReference>
<keyword evidence="10 15" id="KW-0949">S-adenosyl-L-methionine</keyword>
<dbReference type="GeneID" id="83014053"/>
<evidence type="ECO:0000256" key="15">
    <source>
        <dbReference type="HAMAP-Rule" id="MF_00605"/>
    </source>
</evidence>
<dbReference type="Gene3D" id="1.10.1270.20">
    <property type="entry name" value="tRNA(m1g37)methyltransferase, domain 2"/>
    <property type="match status" value="1"/>
</dbReference>
<dbReference type="NCBIfam" id="NF000648">
    <property type="entry name" value="PRK00026.1"/>
    <property type="match status" value="1"/>
</dbReference>
<comment type="subcellular location">
    <subcellularLocation>
        <location evidence="2 15 17">Cytoplasm</location>
    </subcellularLocation>
</comment>
<dbReference type="EC" id="2.1.1.228" evidence="5 15"/>
<dbReference type="CDD" id="cd18080">
    <property type="entry name" value="TrmD-like"/>
    <property type="match status" value="1"/>
</dbReference>
<feature type="domain" description="tRNA methyltransferase TRMD/TRM10-type" evidence="19">
    <location>
        <begin position="1"/>
        <end position="220"/>
    </location>
</feature>
<dbReference type="InterPro" id="IPR029026">
    <property type="entry name" value="tRNA_m1G_MTases_N"/>
</dbReference>
<sequence length="259" mass="29601">MKITILTLFPEMFEGFLTTSIIKKARLKGLAEIEAIDIREFTDDKHNRVDEYPFGGGQGMIMKCQPVLDCLKSVRTPQSRVLLMGPTGQQFNQAKARELVKQDHLILLCGHYEGFDARIRAYVDEEISIGDYVLTGGELASMVITDAVTRLVPGVITEESHLDESFENGLLEYPQYTRPVDYEGHTVPEVLLSGHHENIRKFRLKESLRLTLRVRPDLLENRNFTREERKLLDEVLEEEEAREEAGEGLECPEIKPDLE</sequence>
<comment type="caution">
    <text evidence="20">The sequence shown here is derived from an EMBL/GenBank/DDBJ whole genome shotgun (WGS) entry which is preliminary data.</text>
</comment>
<keyword evidence="21" id="KW-1185">Reference proteome</keyword>
<dbReference type="GO" id="GO:0005829">
    <property type="term" value="C:cytosol"/>
    <property type="evidence" value="ECO:0007669"/>
    <property type="project" value="TreeGrafter"/>
</dbReference>
<dbReference type="GO" id="GO:0002939">
    <property type="term" value="P:tRNA N1-guanine methylation"/>
    <property type="evidence" value="ECO:0007669"/>
    <property type="project" value="TreeGrafter"/>
</dbReference>
<feature type="binding site" evidence="15 16">
    <location>
        <position position="110"/>
    </location>
    <ligand>
        <name>S-adenosyl-L-methionine</name>
        <dbReference type="ChEBI" id="CHEBI:59789"/>
    </ligand>
</feature>
<evidence type="ECO:0000256" key="3">
    <source>
        <dbReference type="ARBA" id="ARBA00007630"/>
    </source>
</evidence>
<dbReference type="InterPro" id="IPR002649">
    <property type="entry name" value="tRNA_m1G_MeTrfase_TrmD"/>
</dbReference>
<evidence type="ECO:0000256" key="9">
    <source>
        <dbReference type="ARBA" id="ARBA00022679"/>
    </source>
</evidence>
<evidence type="ECO:0000256" key="6">
    <source>
        <dbReference type="ARBA" id="ARBA00014679"/>
    </source>
</evidence>
<dbReference type="NCBIfam" id="TIGR00088">
    <property type="entry name" value="trmD"/>
    <property type="match status" value="1"/>
</dbReference>
<dbReference type="GO" id="GO:0052906">
    <property type="term" value="F:tRNA (guanine(37)-N1)-methyltransferase activity"/>
    <property type="evidence" value="ECO:0007669"/>
    <property type="project" value="UniProtKB-UniRule"/>
</dbReference>
<dbReference type="PANTHER" id="PTHR46417:SF1">
    <property type="entry name" value="TRNA (GUANINE-N(1)-)-METHYLTRANSFERASE"/>
    <property type="match status" value="1"/>
</dbReference>
<dbReference type="RefSeq" id="WP_117892758.1">
    <property type="nucleotide sequence ID" value="NZ_CABJCV010000001.1"/>
</dbReference>
<dbReference type="HAMAP" id="MF_00605">
    <property type="entry name" value="TrmD"/>
    <property type="match status" value="1"/>
</dbReference>
<feature type="binding site" evidence="15 16">
    <location>
        <begin position="129"/>
        <end position="134"/>
    </location>
    <ligand>
        <name>S-adenosyl-L-methionine</name>
        <dbReference type="ChEBI" id="CHEBI:59789"/>
    </ligand>
</feature>
<proteinExistence type="inferred from homology"/>
<dbReference type="EMBL" id="QRUP01000001">
    <property type="protein sequence ID" value="RGR76969.1"/>
    <property type="molecule type" value="Genomic_DNA"/>
</dbReference>
<dbReference type="PANTHER" id="PTHR46417">
    <property type="entry name" value="TRNA (GUANINE-N(1)-)-METHYLTRANSFERASE"/>
    <property type="match status" value="1"/>
</dbReference>
<evidence type="ECO:0000256" key="4">
    <source>
        <dbReference type="ARBA" id="ARBA00011738"/>
    </source>
</evidence>
<name>A0A412G6U0_9FIRM</name>
<dbReference type="SUPFAM" id="SSF75217">
    <property type="entry name" value="alpha/beta knot"/>
    <property type="match status" value="1"/>
</dbReference>
<gene>
    <name evidence="15 20" type="primary">trmD</name>
    <name evidence="20" type="ORF">DWY25_01345</name>
</gene>
<feature type="region of interest" description="Disordered" evidence="18">
    <location>
        <begin position="238"/>
        <end position="259"/>
    </location>
</feature>
<evidence type="ECO:0000256" key="13">
    <source>
        <dbReference type="ARBA" id="ARBA00033392"/>
    </source>
</evidence>
<evidence type="ECO:0000313" key="21">
    <source>
        <dbReference type="Proteomes" id="UP000284178"/>
    </source>
</evidence>
<comment type="catalytic activity">
    <reaction evidence="14 15 17">
        <text>guanosine(37) in tRNA + S-adenosyl-L-methionine = N(1)-methylguanosine(37) in tRNA + S-adenosyl-L-homocysteine + H(+)</text>
        <dbReference type="Rhea" id="RHEA:36899"/>
        <dbReference type="Rhea" id="RHEA-COMP:10145"/>
        <dbReference type="Rhea" id="RHEA-COMP:10147"/>
        <dbReference type="ChEBI" id="CHEBI:15378"/>
        <dbReference type="ChEBI" id="CHEBI:57856"/>
        <dbReference type="ChEBI" id="CHEBI:59789"/>
        <dbReference type="ChEBI" id="CHEBI:73542"/>
        <dbReference type="ChEBI" id="CHEBI:74269"/>
        <dbReference type="EC" id="2.1.1.228"/>
    </reaction>
</comment>
<dbReference type="Gene3D" id="3.40.1280.10">
    <property type="match status" value="1"/>
</dbReference>
<comment type="function">
    <text evidence="1 15 17">Specifically methylates guanosine-37 in various tRNAs.</text>
</comment>
<organism evidence="20 21">
    <name type="scientific">Holdemania filiformis</name>
    <dbReference type="NCBI Taxonomy" id="61171"/>
    <lineage>
        <taxon>Bacteria</taxon>
        <taxon>Bacillati</taxon>
        <taxon>Bacillota</taxon>
        <taxon>Erysipelotrichia</taxon>
        <taxon>Erysipelotrichales</taxon>
        <taxon>Erysipelotrichaceae</taxon>
        <taxon>Holdemania</taxon>
    </lineage>
</organism>
<dbReference type="PIRSF" id="PIRSF000386">
    <property type="entry name" value="tRNA_mtase"/>
    <property type="match status" value="1"/>
</dbReference>
<keyword evidence="9 15" id="KW-0808">Transferase</keyword>
<dbReference type="Pfam" id="PF01746">
    <property type="entry name" value="tRNA_m1G_MT"/>
    <property type="match status" value="1"/>
</dbReference>